<dbReference type="AlphaFoldDB" id="A0A7G7GDE4"/>
<sequence>MKRLLLVTALIWVAATGVSMANSRATFSAKPRFLQEDTIQIKMADGASLILQVKNTSQLKNFQNYSLDSLMVLLNKYVQQVENMSKSSSNSSAEISMTFYPAKDLNNTQAPEQVKIRMTSSGNGNKQNWSERTSEVVKVEVNYEDDRDNQPEEKSLRVLINSRDDSTRKAKMERKMNRRHRFFSTIDLGLNTFVNLPETNNSLLDLKPLGSRYVSLNQYIATRIGGVRSPLHVRTGLELAFNNYMLDKNHRIADENDVTVFYNEPNLSLEKSKLTASSINLPVIIELNFKDKNGKESFKIGGGGFIGYRLGSHTKIKYQSEGNTYKDKERGNYNLEDMQYGLNFMIGYKWINLFAKYNMNDLFKENRGPKMNVVSFGFRI</sequence>
<name>A0A7G7GDE4_9BACT</name>
<evidence type="ECO:0000259" key="2">
    <source>
        <dbReference type="Pfam" id="PF13568"/>
    </source>
</evidence>
<feature type="domain" description="Outer membrane protein beta-barrel" evidence="2">
    <location>
        <begin position="227"/>
        <end position="359"/>
    </location>
</feature>
<feature type="chain" id="PRO_5028911050" evidence="1">
    <location>
        <begin position="22"/>
        <end position="380"/>
    </location>
</feature>
<evidence type="ECO:0000256" key="1">
    <source>
        <dbReference type="SAM" id="SignalP"/>
    </source>
</evidence>
<dbReference type="Proteomes" id="UP000515237">
    <property type="component" value="Chromosome"/>
</dbReference>
<dbReference type="Pfam" id="PF13568">
    <property type="entry name" value="OMP_b-brl_2"/>
    <property type="match status" value="1"/>
</dbReference>
<proteinExistence type="predicted"/>
<evidence type="ECO:0000313" key="3">
    <source>
        <dbReference type="EMBL" id="QNF35178.1"/>
    </source>
</evidence>
<protein>
    <submittedName>
        <fullName evidence="3">Outer membrane beta-barrel protein</fullName>
    </submittedName>
</protein>
<reference evidence="3 4" key="1">
    <citation type="journal article" date="2018" name="Int. J. Syst. Evol. Microbiol.">
        <title>Adhaeribacter swui sp. nov., isolated from wet mud.</title>
        <authorList>
            <person name="Kim D.U."/>
            <person name="Kim K.W."/>
            <person name="Kang M.S."/>
            <person name="Kim J.Y."/>
            <person name="Jang J.H."/>
            <person name="Kim M.K."/>
        </authorList>
    </citation>
    <scope>NUCLEOTIDE SEQUENCE [LARGE SCALE GENOMIC DNA]</scope>
    <source>
        <strain evidence="3 4">KCTC 52873</strain>
    </source>
</reference>
<dbReference type="InterPro" id="IPR025665">
    <property type="entry name" value="Beta-barrel_OMP_2"/>
</dbReference>
<dbReference type="RefSeq" id="WP_185271669.1">
    <property type="nucleotide sequence ID" value="NZ_CP055156.1"/>
</dbReference>
<evidence type="ECO:0000313" key="4">
    <source>
        <dbReference type="Proteomes" id="UP000515237"/>
    </source>
</evidence>
<dbReference type="KEGG" id="aswu:HUW51_21570"/>
<gene>
    <name evidence="3" type="ORF">HUW51_21570</name>
</gene>
<keyword evidence="1" id="KW-0732">Signal</keyword>
<dbReference type="EMBL" id="CP055156">
    <property type="protein sequence ID" value="QNF35178.1"/>
    <property type="molecule type" value="Genomic_DNA"/>
</dbReference>
<feature type="signal peptide" evidence="1">
    <location>
        <begin position="1"/>
        <end position="21"/>
    </location>
</feature>
<organism evidence="3 4">
    <name type="scientific">Adhaeribacter swui</name>
    <dbReference type="NCBI Taxonomy" id="2086471"/>
    <lineage>
        <taxon>Bacteria</taxon>
        <taxon>Pseudomonadati</taxon>
        <taxon>Bacteroidota</taxon>
        <taxon>Cytophagia</taxon>
        <taxon>Cytophagales</taxon>
        <taxon>Hymenobacteraceae</taxon>
        <taxon>Adhaeribacter</taxon>
    </lineage>
</organism>
<keyword evidence="4" id="KW-1185">Reference proteome</keyword>
<accession>A0A7G7GDE4</accession>